<keyword evidence="5" id="KW-0443">Lipid metabolism</keyword>
<evidence type="ECO:0000256" key="2">
    <source>
        <dbReference type="ARBA" id="ARBA00022737"/>
    </source>
</evidence>
<evidence type="ECO:0000256" key="1">
    <source>
        <dbReference type="ARBA" id="ARBA00012027"/>
    </source>
</evidence>
<keyword evidence="4" id="KW-0442">Lipid degradation</keyword>
<evidence type="ECO:0000313" key="8">
    <source>
        <dbReference type="EMBL" id="OGE47072.1"/>
    </source>
</evidence>
<feature type="compositionally biased region" description="Basic and acidic residues" evidence="6">
    <location>
        <begin position="423"/>
        <end position="435"/>
    </location>
</feature>
<dbReference type="GO" id="GO:0009395">
    <property type="term" value="P:phospholipid catabolic process"/>
    <property type="evidence" value="ECO:0007669"/>
    <property type="project" value="TreeGrafter"/>
</dbReference>
<feature type="region of interest" description="Disordered" evidence="6">
    <location>
        <begin position="419"/>
        <end position="441"/>
    </location>
</feature>
<accession>A0A1F5L1K0</accession>
<dbReference type="PANTHER" id="PTHR18896:SF128">
    <property type="entry name" value="PHOSPHOLIPASE"/>
    <property type="match status" value="1"/>
</dbReference>
<comment type="caution">
    <text evidence="8">The sequence shown here is derived from an EMBL/GenBank/DDBJ whole genome shotgun (WGS) entry which is preliminary data.</text>
</comment>
<evidence type="ECO:0000313" key="9">
    <source>
        <dbReference type="Proteomes" id="UP000177622"/>
    </source>
</evidence>
<feature type="domain" description="PLD phosphodiesterase" evidence="7">
    <location>
        <begin position="470"/>
        <end position="497"/>
    </location>
</feature>
<reference evidence="8 9" key="1">
    <citation type="journal article" date="2016" name="Sci. Rep.">
        <title>Penicillium arizonense, a new, genome sequenced fungal species, reveals a high chemical diversity in secreted metabolites.</title>
        <authorList>
            <person name="Grijseels S."/>
            <person name="Nielsen J.C."/>
            <person name="Randelovic M."/>
            <person name="Nielsen J."/>
            <person name="Nielsen K.F."/>
            <person name="Workman M."/>
            <person name="Frisvad J.C."/>
        </authorList>
    </citation>
    <scope>NUCLEOTIDE SEQUENCE [LARGE SCALE GENOMIC DNA]</scope>
    <source>
        <strain evidence="8 9">CBS 141311</strain>
    </source>
</reference>
<dbReference type="Gene3D" id="3.60.10.10">
    <property type="entry name" value="Endonuclease/exonuclease/phosphatase"/>
    <property type="match status" value="1"/>
</dbReference>
<dbReference type="InterPro" id="IPR001736">
    <property type="entry name" value="PLipase_D/transphosphatidylase"/>
</dbReference>
<dbReference type="STRING" id="1835702.A0A1F5L1K0"/>
<proteinExistence type="predicted"/>
<gene>
    <name evidence="8" type="ORF">PENARI_c068G12249</name>
</gene>
<evidence type="ECO:0000256" key="5">
    <source>
        <dbReference type="ARBA" id="ARBA00023098"/>
    </source>
</evidence>
<dbReference type="AlphaFoldDB" id="A0A1F5L1K0"/>
<keyword evidence="3" id="KW-0378">Hydrolase</keyword>
<keyword evidence="2" id="KW-0677">Repeat</keyword>
<dbReference type="SUPFAM" id="SSF56219">
    <property type="entry name" value="DNase I-like"/>
    <property type="match status" value="1"/>
</dbReference>
<dbReference type="Proteomes" id="UP000177622">
    <property type="component" value="Unassembled WGS sequence"/>
</dbReference>
<protein>
    <recommendedName>
        <fullName evidence="1">phospholipase D</fullName>
        <ecNumber evidence="1">3.1.4.4</ecNumber>
    </recommendedName>
</protein>
<organism evidence="8 9">
    <name type="scientific">Penicillium arizonense</name>
    <dbReference type="NCBI Taxonomy" id="1835702"/>
    <lineage>
        <taxon>Eukaryota</taxon>
        <taxon>Fungi</taxon>
        <taxon>Dikarya</taxon>
        <taxon>Ascomycota</taxon>
        <taxon>Pezizomycotina</taxon>
        <taxon>Eurotiomycetes</taxon>
        <taxon>Eurotiomycetidae</taxon>
        <taxon>Eurotiales</taxon>
        <taxon>Aspergillaceae</taxon>
        <taxon>Penicillium</taxon>
    </lineage>
</organism>
<dbReference type="RefSeq" id="XP_022482538.1">
    <property type="nucleotide sequence ID" value="XM_022637611.1"/>
</dbReference>
<name>A0A1F5L1K0_PENAI</name>
<dbReference type="Gene3D" id="3.30.870.10">
    <property type="entry name" value="Endonuclease Chain A"/>
    <property type="match status" value="1"/>
</dbReference>
<dbReference type="OrthoDB" id="14911at2759"/>
<evidence type="ECO:0000256" key="4">
    <source>
        <dbReference type="ARBA" id="ARBA00022963"/>
    </source>
</evidence>
<dbReference type="InterPro" id="IPR015679">
    <property type="entry name" value="PLipase_D_fam"/>
</dbReference>
<dbReference type="InterPro" id="IPR036691">
    <property type="entry name" value="Endo/exonu/phosph_ase_sf"/>
</dbReference>
<dbReference type="PANTHER" id="PTHR18896">
    <property type="entry name" value="PHOSPHOLIPASE D"/>
    <property type="match status" value="1"/>
</dbReference>
<dbReference type="EC" id="3.1.4.4" evidence="1"/>
<dbReference type="GeneID" id="34582345"/>
<evidence type="ECO:0000256" key="3">
    <source>
        <dbReference type="ARBA" id="ARBA00022801"/>
    </source>
</evidence>
<dbReference type="EMBL" id="LXJU01000068">
    <property type="protein sequence ID" value="OGE47072.1"/>
    <property type="molecule type" value="Genomic_DNA"/>
</dbReference>
<dbReference type="PROSITE" id="PS50035">
    <property type="entry name" value="PLD"/>
    <property type="match status" value="1"/>
</dbReference>
<evidence type="ECO:0000259" key="7">
    <source>
        <dbReference type="PROSITE" id="PS50035"/>
    </source>
</evidence>
<keyword evidence="9" id="KW-1185">Reference proteome</keyword>
<sequence>MKSRAGMEALMNDHQSQKLDMLLIQEPSIIAYRAHVNHSVWRLYQPTAESDSVRFRSLICQSQTLHLLSPTSEMQPPGPDAIKVWTADSQTLIFSVYIPPTVTNRPDLLIKCHLYHDNYGSDHRGTYSEWYLQARRNPTTKPRTAYYRADWEKIGKDVLDLFEQPGELDSAEALDKVVERLTRTTTANAVDKHTSDLRPSPYSKRWLSNERWTYWKRLQSIALTESPACHYVSVACQEQPTAFKWSAAAELLLCCGEWIPRNILFGPRPTIFLISTIPENIVIAIGDQQRRIFNTIGRGIVDACEKAGNEGRKFRVTIVIPAIPGFAGDLRDNAATGTRAIMDYQYKSICRGEHSIYGQIEMGRSRRRALAPAQVVVFALRAYDRINKTPALEELEKQADVTYQDIQRGIAESIMSESVHPTVGKDGDRNEKDYTADPSQKKVTLQKLEKLEEKAEQREAKDGFHSNDTEELYVHGKVCFVDDRTMFCGSANKNDRTMNGRPYRAARLAATLRRQLWRKHLGLLPAQEYVGTGHHNARSPAERLNEIISGTLYR</sequence>
<evidence type="ECO:0000256" key="6">
    <source>
        <dbReference type="SAM" id="MobiDB-lite"/>
    </source>
</evidence>
<dbReference type="GO" id="GO:0004630">
    <property type="term" value="F:phospholipase D activity"/>
    <property type="evidence" value="ECO:0007669"/>
    <property type="project" value="UniProtKB-EC"/>
</dbReference>
<dbReference type="SUPFAM" id="SSF56024">
    <property type="entry name" value="Phospholipase D/nuclease"/>
    <property type="match status" value="1"/>
</dbReference>